<dbReference type="Proteomes" id="UP000619479">
    <property type="component" value="Unassembled WGS sequence"/>
</dbReference>
<evidence type="ECO:0000256" key="1">
    <source>
        <dbReference type="SAM" id="MobiDB-lite"/>
    </source>
</evidence>
<dbReference type="AlphaFoldDB" id="A0A919ICK1"/>
<comment type="caution">
    <text evidence="3">The sequence shown here is derived from an EMBL/GenBank/DDBJ whole genome shotgun (WGS) entry which is preliminary data.</text>
</comment>
<proteinExistence type="predicted"/>
<evidence type="ECO:0000313" key="4">
    <source>
        <dbReference type="Proteomes" id="UP000619479"/>
    </source>
</evidence>
<feature type="transmembrane region" description="Helical" evidence="2">
    <location>
        <begin position="26"/>
        <end position="45"/>
    </location>
</feature>
<dbReference type="EMBL" id="BOMH01000007">
    <property type="protein sequence ID" value="GID63108.1"/>
    <property type="molecule type" value="Genomic_DNA"/>
</dbReference>
<feature type="region of interest" description="Disordered" evidence="1">
    <location>
        <begin position="240"/>
        <end position="267"/>
    </location>
</feature>
<keyword evidence="2" id="KW-0472">Membrane</keyword>
<name>A0A919ICK1_9ACTN</name>
<accession>A0A919ICK1</accession>
<reference evidence="3" key="1">
    <citation type="submission" date="2021-01" db="EMBL/GenBank/DDBJ databases">
        <title>Whole genome shotgun sequence of Actinoplanes cyaneus NBRC 14990.</title>
        <authorList>
            <person name="Komaki H."/>
            <person name="Tamura T."/>
        </authorList>
    </citation>
    <scope>NUCLEOTIDE SEQUENCE</scope>
    <source>
        <strain evidence="3">NBRC 14990</strain>
    </source>
</reference>
<keyword evidence="2" id="KW-1133">Transmembrane helix</keyword>
<dbReference type="RefSeq" id="WP_203738571.1">
    <property type="nucleotide sequence ID" value="NZ_BAAAUC010000013.1"/>
</dbReference>
<organism evidence="3 4">
    <name type="scientific">Actinoplanes cyaneus</name>
    <dbReference type="NCBI Taxonomy" id="52696"/>
    <lineage>
        <taxon>Bacteria</taxon>
        <taxon>Bacillati</taxon>
        <taxon>Actinomycetota</taxon>
        <taxon>Actinomycetes</taxon>
        <taxon>Micromonosporales</taxon>
        <taxon>Micromonosporaceae</taxon>
        <taxon>Actinoplanes</taxon>
    </lineage>
</organism>
<sequence>MAERVSGGRGSNAPLGRTQRIVKRNWTLSVLPWLALGVAGVMLIWEIVRQNLPEAVRAQWPWRLQLLDLESGATVVTVVAALTLTRMQYAQAVRPSIRFMITLTEGIFEELNQTDLHSAQWKLEMTNGGSSIVTVESIEYRIAPVHAVSSEEFRWLAYGDARQAIKAAGLTEWKDFRLHRAGPGLPLSAANSRDVLLLTITTAAMLRLEMLDLRLGVKDALGDRHEIFLPCREVFPVQLDSPESAEPLSADTPPAPRNPEAESAAAA</sequence>
<keyword evidence="2" id="KW-0812">Transmembrane</keyword>
<evidence type="ECO:0000256" key="2">
    <source>
        <dbReference type="SAM" id="Phobius"/>
    </source>
</evidence>
<keyword evidence="4" id="KW-1185">Reference proteome</keyword>
<evidence type="ECO:0000313" key="3">
    <source>
        <dbReference type="EMBL" id="GID63108.1"/>
    </source>
</evidence>
<gene>
    <name evidence="3" type="ORF">Acy02nite_09890</name>
</gene>
<protein>
    <submittedName>
        <fullName evidence="3">Uncharacterized protein</fullName>
    </submittedName>
</protein>